<name>A0AA88B063_FICCA</name>
<feature type="compositionally biased region" description="Basic and acidic residues" evidence="1">
    <location>
        <begin position="54"/>
        <end position="65"/>
    </location>
</feature>
<evidence type="ECO:0000256" key="1">
    <source>
        <dbReference type="SAM" id="MobiDB-lite"/>
    </source>
</evidence>
<reference evidence="2" key="1">
    <citation type="submission" date="2023-07" db="EMBL/GenBank/DDBJ databases">
        <title>draft genome sequence of fig (Ficus carica).</title>
        <authorList>
            <person name="Takahashi T."/>
            <person name="Nishimura K."/>
        </authorList>
    </citation>
    <scope>NUCLEOTIDE SEQUENCE</scope>
</reference>
<dbReference type="EMBL" id="BTGU01000051">
    <property type="protein sequence ID" value="GMN54486.1"/>
    <property type="molecule type" value="Genomic_DNA"/>
</dbReference>
<dbReference type="AlphaFoldDB" id="A0AA88B063"/>
<gene>
    <name evidence="2" type="ORF">TIFTF001_023608</name>
</gene>
<feature type="region of interest" description="Disordered" evidence="1">
    <location>
        <begin position="49"/>
        <end position="72"/>
    </location>
</feature>
<protein>
    <submittedName>
        <fullName evidence="2">Uncharacterized protein</fullName>
    </submittedName>
</protein>
<dbReference type="Proteomes" id="UP001187192">
    <property type="component" value="Unassembled WGS sequence"/>
</dbReference>
<comment type="caution">
    <text evidence="2">The sequence shown here is derived from an EMBL/GenBank/DDBJ whole genome shotgun (WGS) entry which is preliminary data.</text>
</comment>
<sequence length="112" mass="12125">MLLVLLVPREAVRAELAVAADGEDRKGKEWGRSRPLKKRWSAGEFLLGSVEGESGVREPNSKSSEEDGEDEECAGVLGKEKAVAEASSEAFLRRVSMEEGGEELSGCMKGER</sequence>
<evidence type="ECO:0000313" key="3">
    <source>
        <dbReference type="Proteomes" id="UP001187192"/>
    </source>
</evidence>
<accession>A0AA88B063</accession>
<keyword evidence="3" id="KW-1185">Reference proteome</keyword>
<evidence type="ECO:0000313" key="2">
    <source>
        <dbReference type="EMBL" id="GMN54486.1"/>
    </source>
</evidence>
<proteinExistence type="predicted"/>
<organism evidence="2 3">
    <name type="scientific">Ficus carica</name>
    <name type="common">Common fig</name>
    <dbReference type="NCBI Taxonomy" id="3494"/>
    <lineage>
        <taxon>Eukaryota</taxon>
        <taxon>Viridiplantae</taxon>
        <taxon>Streptophyta</taxon>
        <taxon>Embryophyta</taxon>
        <taxon>Tracheophyta</taxon>
        <taxon>Spermatophyta</taxon>
        <taxon>Magnoliopsida</taxon>
        <taxon>eudicotyledons</taxon>
        <taxon>Gunneridae</taxon>
        <taxon>Pentapetalae</taxon>
        <taxon>rosids</taxon>
        <taxon>fabids</taxon>
        <taxon>Rosales</taxon>
        <taxon>Moraceae</taxon>
        <taxon>Ficeae</taxon>
        <taxon>Ficus</taxon>
    </lineage>
</organism>